<reference evidence="1" key="1">
    <citation type="submission" date="2018-05" db="EMBL/GenBank/DDBJ databases">
        <authorList>
            <person name="Lanie J.A."/>
            <person name="Ng W.-L."/>
            <person name="Kazmierczak K.M."/>
            <person name="Andrzejewski T.M."/>
            <person name="Davidsen T.M."/>
            <person name="Wayne K.J."/>
            <person name="Tettelin H."/>
            <person name="Glass J.I."/>
            <person name="Rusch D."/>
            <person name="Podicherti R."/>
            <person name="Tsui H.-C.T."/>
            <person name="Winkler M.E."/>
        </authorList>
    </citation>
    <scope>NUCLEOTIDE SEQUENCE</scope>
</reference>
<organism evidence="1">
    <name type="scientific">marine metagenome</name>
    <dbReference type="NCBI Taxonomy" id="408172"/>
    <lineage>
        <taxon>unclassified sequences</taxon>
        <taxon>metagenomes</taxon>
        <taxon>ecological metagenomes</taxon>
    </lineage>
</organism>
<proteinExistence type="predicted"/>
<accession>A0A382X6N0</accession>
<protein>
    <submittedName>
        <fullName evidence="1">Uncharacterized protein</fullName>
    </submittedName>
</protein>
<name>A0A382X6N0_9ZZZZ</name>
<sequence length="47" mass="5637">MTVLEKKVYWNRFVVLDGNENYHENMYGYIVLDPTEILGQSRTEKKD</sequence>
<evidence type="ECO:0000313" key="1">
    <source>
        <dbReference type="EMBL" id="SVD66008.1"/>
    </source>
</evidence>
<dbReference type="EMBL" id="UINC01164912">
    <property type="protein sequence ID" value="SVD66008.1"/>
    <property type="molecule type" value="Genomic_DNA"/>
</dbReference>
<dbReference type="AlphaFoldDB" id="A0A382X6N0"/>
<gene>
    <name evidence="1" type="ORF">METZ01_LOCUS418862</name>
</gene>